<dbReference type="EMBL" id="BAAAQX010000038">
    <property type="protein sequence ID" value="GAA2214156.1"/>
    <property type="molecule type" value="Genomic_DNA"/>
</dbReference>
<dbReference type="Proteomes" id="UP001499843">
    <property type="component" value="Unassembled WGS sequence"/>
</dbReference>
<accession>A0ABN3CXB3</accession>
<name>A0ABN3CXB3_9ACTN</name>
<sequence length="201" mass="22952">MDYPSEEDILRCDAVLEWIDDHFLRGDPYAFKDVPDGFRSTAAVIALELDVDRNGIFCIGSGAIGLSLNPAKRSADGLKKYDSDSDIDIAVISEVYFETAWRDLRKASQPTVDYMDTIVKENIKWQKKRFFDGAILANKLLPALSFGSEWSPALVRIEEHVCRLLDREVTLGLWIYRDYWSLRNYVSDGMVKCRRGMLNNA</sequence>
<keyword evidence="2" id="KW-1185">Reference proteome</keyword>
<evidence type="ECO:0000313" key="1">
    <source>
        <dbReference type="EMBL" id="GAA2214156.1"/>
    </source>
</evidence>
<proteinExistence type="predicted"/>
<evidence type="ECO:0000313" key="2">
    <source>
        <dbReference type="Proteomes" id="UP001499843"/>
    </source>
</evidence>
<reference evidence="1 2" key="1">
    <citation type="journal article" date="2019" name="Int. J. Syst. Evol. Microbiol.">
        <title>The Global Catalogue of Microorganisms (GCM) 10K type strain sequencing project: providing services to taxonomists for standard genome sequencing and annotation.</title>
        <authorList>
            <consortium name="The Broad Institute Genomics Platform"/>
            <consortium name="The Broad Institute Genome Sequencing Center for Infectious Disease"/>
            <person name="Wu L."/>
            <person name="Ma J."/>
        </authorList>
    </citation>
    <scope>NUCLEOTIDE SEQUENCE [LARGE SCALE GENOMIC DNA]</scope>
    <source>
        <strain evidence="1 2">JCM 16114</strain>
    </source>
</reference>
<organism evidence="1 2">
    <name type="scientific">Nonomuraea monospora</name>
    <dbReference type="NCBI Taxonomy" id="568818"/>
    <lineage>
        <taxon>Bacteria</taxon>
        <taxon>Bacillati</taxon>
        <taxon>Actinomycetota</taxon>
        <taxon>Actinomycetes</taxon>
        <taxon>Streptosporangiales</taxon>
        <taxon>Streptosporangiaceae</taxon>
        <taxon>Nonomuraea</taxon>
    </lineage>
</organism>
<gene>
    <name evidence="1" type="ORF">GCM10009850_096200</name>
</gene>
<protein>
    <submittedName>
        <fullName evidence="1">Uncharacterized protein</fullName>
    </submittedName>
</protein>
<dbReference type="RefSeq" id="WP_344491150.1">
    <property type="nucleotide sequence ID" value="NZ_BAAAQX010000038.1"/>
</dbReference>
<comment type="caution">
    <text evidence="1">The sequence shown here is derived from an EMBL/GenBank/DDBJ whole genome shotgun (WGS) entry which is preliminary data.</text>
</comment>